<gene>
    <name evidence="2" type="ORF">EVAR_74684_1</name>
</gene>
<keyword evidence="3" id="KW-1185">Reference proteome</keyword>
<evidence type="ECO:0000313" key="2">
    <source>
        <dbReference type="EMBL" id="GBP76202.1"/>
    </source>
</evidence>
<evidence type="ECO:0000313" key="3">
    <source>
        <dbReference type="Proteomes" id="UP000299102"/>
    </source>
</evidence>
<organism evidence="2 3">
    <name type="scientific">Eumeta variegata</name>
    <name type="common">Bagworm moth</name>
    <name type="synonym">Eumeta japonica</name>
    <dbReference type="NCBI Taxonomy" id="151549"/>
    <lineage>
        <taxon>Eukaryota</taxon>
        <taxon>Metazoa</taxon>
        <taxon>Ecdysozoa</taxon>
        <taxon>Arthropoda</taxon>
        <taxon>Hexapoda</taxon>
        <taxon>Insecta</taxon>
        <taxon>Pterygota</taxon>
        <taxon>Neoptera</taxon>
        <taxon>Endopterygota</taxon>
        <taxon>Lepidoptera</taxon>
        <taxon>Glossata</taxon>
        <taxon>Ditrysia</taxon>
        <taxon>Tineoidea</taxon>
        <taxon>Psychidae</taxon>
        <taxon>Oiketicinae</taxon>
        <taxon>Eumeta</taxon>
    </lineage>
</organism>
<feature type="compositionally biased region" description="Low complexity" evidence="1">
    <location>
        <begin position="180"/>
        <end position="192"/>
    </location>
</feature>
<dbReference type="AlphaFoldDB" id="A0A4C1YMR9"/>
<reference evidence="2 3" key="1">
    <citation type="journal article" date="2019" name="Commun. Biol.">
        <title>The bagworm genome reveals a unique fibroin gene that provides high tensile strength.</title>
        <authorList>
            <person name="Kono N."/>
            <person name="Nakamura H."/>
            <person name="Ohtoshi R."/>
            <person name="Tomita M."/>
            <person name="Numata K."/>
            <person name="Arakawa K."/>
        </authorList>
    </citation>
    <scope>NUCLEOTIDE SEQUENCE [LARGE SCALE GENOMIC DNA]</scope>
</reference>
<proteinExistence type="predicted"/>
<sequence>MKPGSEPWAHTRTCTRSRVQRTRNGLCVKYAKCMDPIIMHGDLSKSQGGFPRRLRAELLWRELTVVLNSVRGGVKKSKENGKVWIDCKAKAKKKYFSIRQRASGTVGDPSIRQSLTALEKRVVAILGFSAIVGQAGTKEHGFNKPSQPTEKSICQSEKSETQFVLEVPYAYYSSVLTSQSQPSQSTPLVLPSPSSPPLPRSPPPQVSDSSPSFVNSSRHRVLLGSCRNCRLRPVHQAASKFVTVEQRRLELEEVRDKRLHEREEARDRRLHEREMERLRLDSLQTELFYYLPSYRVCRVHAWHGARGGATAVAISRVSAPLNSLFVLRLCGGRQLAVLRARVI</sequence>
<dbReference type="OrthoDB" id="6437871at2759"/>
<dbReference type="Proteomes" id="UP000299102">
    <property type="component" value="Unassembled WGS sequence"/>
</dbReference>
<dbReference type="EMBL" id="BGZK01001281">
    <property type="protein sequence ID" value="GBP76202.1"/>
    <property type="molecule type" value="Genomic_DNA"/>
</dbReference>
<feature type="compositionally biased region" description="Pro residues" evidence="1">
    <location>
        <begin position="193"/>
        <end position="205"/>
    </location>
</feature>
<feature type="region of interest" description="Disordered" evidence="1">
    <location>
        <begin position="180"/>
        <end position="214"/>
    </location>
</feature>
<comment type="caution">
    <text evidence="2">The sequence shown here is derived from an EMBL/GenBank/DDBJ whole genome shotgun (WGS) entry which is preliminary data.</text>
</comment>
<accession>A0A4C1YMR9</accession>
<name>A0A4C1YMR9_EUMVA</name>
<protein>
    <recommendedName>
        <fullName evidence="4">Regulatory protein zeste</fullName>
    </recommendedName>
</protein>
<evidence type="ECO:0008006" key="4">
    <source>
        <dbReference type="Google" id="ProtNLM"/>
    </source>
</evidence>
<evidence type="ECO:0000256" key="1">
    <source>
        <dbReference type="SAM" id="MobiDB-lite"/>
    </source>
</evidence>